<dbReference type="InterPro" id="IPR011006">
    <property type="entry name" value="CheY-like_superfamily"/>
</dbReference>
<evidence type="ECO:0000256" key="12">
    <source>
        <dbReference type="SAM" id="Coils"/>
    </source>
</evidence>
<evidence type="ECO:0000313" key="16">
    <source>
        <dbReference type="Proteomes" id="UP000023430"/>
    </source>
</evidence>
<dbReference type="Gene3D" id="3.30.450.20">
    <property type="entry name" value="PAS domain"/>
    <property type="match status" value="1"/>
</dbReference>
<dbReference type="SUPFAM" id="SSF52172">
    <property type="entry name" value="CheY-like"/>
    <property type="match status" value="2"/>
</dbReference>
<dbReference type="AlphaFoldDB" id="X7F440"/>
<evidence type="ECO:0000256" key="9">
    <source>
        <dbReference type="ARBA" id="ARBA00064003"/>
    </source>
</evidence>
<evidence type="ECO:0000256" key="6">
    <source>
        <dbReference type="ARBA" id="ARBA00022777"/>
    </source>
</evidence>
<dbReference type="Pfam" id="PF12860">
    <property type="entry name" value="PAS_7"/>
    <property type="match status" value="1"/>
</dbReference>
<feature type="domain" description="Response regulatory" evidence="14">
    <location>
        <begin position="718"/>
        <end position="835"/>
    </location>
</feature>
<dbReference type="SUPFAM" id="SSF55874">
    <property type="entry name" value="ATPase domain of HSP90 chaperone/DNA topoisomerase II/histidine kinase"/>
    <property type="match status" value="1"/>
</dbReference>
<dbReference type="InterPro" id="IPR003594">
    <property type="entry name" value="HATPase_dom"/>
</dbReference>
<keyword evidence="4" id="KW-0808">Transferase</keyword>
<dbReference type="RefSeq" id="WP_043773448.1">
    <property type="nucleotide sequence ID" value="NZ_JAME01000029.1"/>
</dbReference>
<dbReference type="InterPro" id="IPR004358">
    <property type="entry name" value="Sig_transdc_His_kin-like_C"/>
</dbReference>
<dbReference type="SMART" id="SM00448">
    <property type="entry name" value="REC"/>
    <property type="match status" value="2"/>
</dbReference>
<dbReference type="InterPro" id="IPR003661">
    <property type="entry name" value="HisK_dim/P_dom"/>
</dbReference>
<protein>
    <recommendedName>
        <fullName evidence="10">Sensory/regulatory protein RpfC</fullName>
        <ecNumber evidence="2">2.7.13.3</ecNumber>
    </recommendedName>
</protein>
<dbReference type="EMBL" id="JAME01000029">
    <property type="protein sequence ID" value="ETX27677.1"/>
    <property type="molecule type" value="Genomic_DNA"/>
</dbReference>
<keyword evidence="6 15" id="KW-0418">Kinase</keyword>
<dbReference type="CDD" id="cd16922">
    <property type="entry name" value="HATPase_EvgS-ArcB-TorS-like"/>
    <property type="match status" value="1"/>
</dbReference>
<feature type="domain" description="Histidine kinase" evidence="13">
    <location>
        <begin position="339"/>
        <end position="560"/>
    </location>
</feature>
<evidence type="ECO:0000256" key="10">
    <source>
        <dbReference type="ARBA" id="ARBA00068150"/>
    </source>
</evidence>
<dbReference type="SUPFAM" id="SSF47384">
    <property type="entry name" value="Homodimeric domain of signal transducing histidine kinase"/>
    <property type="match status" value="1"/>
</dbReference>
<comment type="caution">
    <text evidence="15">The sequence shown here is derived from an EMBL/GenBank/DDBJ whole genome shotgun (WGS) entry which is preliminary data.</text>
</comment>
<keyword evidence="3 11" id="KW-0597">Phosphoprotein</keyword>
<dbReference type="SMART" id="SM00387">
    <property type="entry name" value="HATPase_c"/>
    <property type="match status" value="1"/>
</dbReference>
<dbReference type="PANTHER" id="PTHR45339">
    <property type="entry name" value="HYBRID SIGNAL TRANSDUCTION HISTIDINE KINASE J"/>
    <property type="match status" value="1"/>
</dbReference>
<dbReference type="InterPro" id="IPR036097">
    <property type="entry name" value="HisK_dim/P_sf"/>
</dbReference>
<dbReference type="PRINTS" id="PR00344">
    <property type="entry name" value="BCTRLSENSOR"/>
</dbReference>
<evidence type="ECO:0000256" key="1">
    <source>
        <dbReference type="ARBA" id="ARBA00000085"/>
    </source>
</evidence>
<dbReference type="PATRIC" id="fig|1449351.3.peg.3481"/>
<dbReference type="InterPro" id="IPR005467">
    <property type="entry name" value="His_kinase_dom"/>
</dbReference>
<dbReference type="Gene3D" id="1.10.287.130">
    <property type="match status" value="1"/>
</dbReference>
<dbReference type="InterPro" id="IPR036890">
    <property type="entry name" value="HATPase_C_sf"/>
</dbReference>
<name>X7F440_9RHOB</name>
<dbReference type="InterPro" id="IPR001789">
    <property type="entry name" value="Sig_transdc_resp-reg_receiver"/>
</dbReference>
<dbReference type="eggNOG" id="COG5002">
    <property type="taxonomic scope" value="Bacteria"/>
</dbReference>
<feature type="modified residue" description="4-aspartylphosphate" evidence="11">
    <location>
        <position position="767"/>
    </location>
</feature>
<dbReference type="CDD" id="cd00082">
    <property type="entry name" value="HisKA"/>
    <property type="match status" value="1"/>
</dbReference>
<dbReference type="CDD" id="cd17546">
    <property type="entry name" value="REC_hyHK_CKI1_RcsC-like"/>
    <property type="match status" value="1"/>
</dbReference>
<evidence type="ECO:0000259" key="13">
    <source>
        <dbReference type="PROSITE" id="PS50109"/>
    </source>
</evidence>
<evidence type="ECO:0000256" key="3">
    <source>
        <dbReference type="ARBA" id="ARBA00022553"/>
    </source>
</evidence>
<dbReference type="Gene3D" id="3.30.565.10">
    <property type="entry name" value="Histidine kinase-like ATPase, C-terminal domain"/>
    <property type="match status" value="1"/>
</dbReference>
<evidence type="ECO:0000256" key="8">
    <source>
        <dbReference type="ARBA" id="ARBA00023012"/>
    </source>
</evidence>
<accession>X7F440</accession>
<evidence type="ECO:0000256" key="2">
    <source>
        <dbReference type="ARBA" id="ARBA00012438"/>
    </source>
</evidence>
<feature type="coiled-coil region" evidence="12">
    <location>
        <begin position="3"/>
        <end position="59"/>
    </location>
</feature>
<dbReference type="Pfam" id="PF00072">
    <property type="entry name" value="Response_reg"/>
    <property type="match status" value="1"/>
</dbReference>
<keyword evidence="16" id="KW-1185">Reference proteome</keyword>
<evidence type="ECO:0000256" key="5">
    <source>
        <dbReference type="ARBA" id="ARBA00022741"/>
    </source>
</evidence>
<organism evidence="15 16">
    <name type="scientific">Roseivivax isoporae LMG 25204</name>
    <dbReference type="NCBI Taxonomy" id="1449351"/>
    <lineage>
        <taxon>Bacteria</taxon>
        <taxon>Pseudomonadati</taxon>
        <taxon>Pseudomonadota</taxon>
        <taxon>Alphaproteobacteria</taxon>
        <taxon>Rhodobacterales</taxon>
        <taxon>Roseobacteraceae</taxon>
        <taxon>Roseivivax</taxon>
    </lineage>
</organism>
<keyword evidence="8" id="KW-0902">Two-component regulatory system</keyword>
<keyword evidence="7" id="KW-0067">ATP-binding</keyword>
<dbReference type="PANTHER" id="PTHR45339:SF1">
    <property type="entry name" value="HYBRID SIGNAL TRANSDUCTION HISTIDINE KINASE J"/>
    <property type="match status" value="1"/>
</dbReference>
<evidence type="ECO:0000259" key="14">
    <source>
        <dbReference type="PROSITE" id="PS50110"/>
    </source>
</evidence>
<feature type="coiled-coil region" evidence="12">
    <location>
        <begin position="309"/>
        <end position="339"/>
    </location>
</feature>
<evidence type="ECO:0000256" key="11">
    <source>
        <dbReference type="PROSITE-ProRule" id="PRU00169"/>
    </source>
</evidence>
<dbReference type="GO" id="GO:0000155">
    <property type="term" value="F:phosphorelay sensor kinase activity"/>
    <property type="evidence" value="ECO:0007669"/>
    <property type="project" value="InterPro"/>
</dbReference>
<comment type="caution">
    <text evidence="11">Lacks conserved residue(s) required for the propagation of feature annotation.</text>
</comment>
<dbReference type="FunFam" id="1.10.287.130:FF:000002">
    <property type="entry name" value="Two-component osmosensing histidine kinase"/>
    <property type="match status" value="1"/>
</dbReference>
<dbReference type="SMART" id="SM00388">
    <property type="entry name" value="HisKA"/>
    <property type="match status" value="1"/>
</dbReference>
<dbReference type="PROSITE" id="PS50110">
    <property type="entry name" value="RESPONSE_REGULATORY"/>
    <property type="match status" value="2"/>
</dbReference>
<proteinExistence type="predicted"/>
<evidence type="ECO:0000256" key="4">
    <source>
        <dbReference type="ARBA" id="ARBA00022679"/>
    </source>
</evidence>
<dbReference type="Pfam" id="PF02518">
    <property type="entry name" value="HATPase_c"/>
    <property type="match status" value="1"/>
</dbReference>
<feature type="domain" description="Response regulatory" evidence="14">
    <location>
        <begin position="576"/>
        <end position="689"/>
    </location>
</feature>
<comment type="subunit">
    <text evidence="9">At low DSF concentrations, interacts with RpfF.</text>
</comment>
<evidence type="ECO:0000313" key="15">
    <source>
        <dbReference type="EMBL" id="ETX27677.1"/>
    </source>
</evidence>
<dbReference type="Gene3D" id="3.40.50.2300">
    <property type="match status" value="2"/>
</dbReference>
<keyword evidence="5" id="KW-0547">Nucleotide-binding</keyword>
<dbReference type="OrthoDB" id="9801651at2"/>
<reference evidence="15 16" key="1">
    <citation type="submission" date="2014-01" db="EMBL/GenBank/DDBJ databases">
        <title>Roseivivax isoporae LMG 25204 Genome Sequencing.</title>
        <authorList>
            <person name="Lai Q."/>
            <person name="Li G."/>
            <person name="Shao Z."/>
        </authorList>
    </citation>
    <scope>NUCLEOTIDE SEQUENCE [LARGE SCALE GENOMIC DNA]</scope>
    <source>
        <strain evidence="15 16">LMG 25204</strain>
    </source>
</reference>
<keyword evidence="12" id="KW-0175">Coiled coil</keyword>
<gene>
    <name evidence="15" type="ORF">RISW2_12080</name>
</gene>
<dbReference type="Pfam" id="PF00512">
    <property type="entry name" value="HisKA"/>
    <property type="match status" value="1"/>
</dbReference>
<evidence type="ECO:0000256" key="7">
    <source>
        <dbReference type="ARBA" id="ARBA00022840"/>
    </source>
</evidence>
<comment type="catalytic activity">
    <reaction evidence="1">
        <text>ATP + protein L-histidine = ADP + protein N-phospho-L-histidine.</text>
        <dbReference type="EC" id="2.7.13.3"/>
    </reaction>
</comment>
<dbReference type="FunFam" id="3.30.565.10:FF:000010">
    <property type="entry name" value="Sensor histidine kinase RcsC"/>
    <property type="match status" value="1"/>
</dbReference>
<dbReference type="GO" id="GO:0005524">
    <property type="term" value="F:ATP binding"/>
    <property type="evidence" value="ECO:0007669"/>
    <property type="project" value="UniProtKB-KW"/>
</dbReference>
<dbReference type="STRING" id="1449351.RISW2_12080"/>
<dbReference type="PROSITE" id="PS50109">
    <property type="entry name" value="HIS_KIN"/>
    <property type="match status" value="1"/>
</dbReference>
<sequence length="842" mass="91330">MTLAQALAEERRARLAAERLLEQKRRELTEANRKLGLHARELSDQITETRARVATVEDENMRVLSKLGAAHEKIAVVEGQLWQALGSIRDGFALWSAQGLLELANRAYLSVFDNVSSAGIGAHYSHLVALMVEEGIADLQGMPPAEWTAMMHAGWEAEALRPVTIRLWTGQFVKMINRRTPGGGVVSLVVDMTDLMRMWSAVQELPDGFVLYDAEDRLVTCNARYRALYAASAPAMTPGTPFEDILRHGLAHGQYADAAGHEEEWLEQRLAQRRNPQTVLEQELGDGRWLRVFEKQTSDGGRVGLRVDITDLKRVQRDLERATERAEAANRAKSAFLANMSHEIRTPMNGVVGMAELLMETALSDEQRLFAETIRNSGEALLALINDVLDYSKIEAERMVLRAEGFDLEAVLLDVFVLLQPAARAKGLAMLLDYDMDLPARFVGDAARIRQVLTNLLGNAVKFTPRGHVLARVTGRPQGRGTLRLSLSVEDTGIGIPADRIEHVFGEFNQVEDDRNRQFEGTGLGLAITRRLIALMGGEIWVRSDVGRGSCFGVTLDLPAEAEAEPARPSLPRVRHALLVDPSAPAREIVARQLGALGIPVTACADAEAALAAAGSGDPDLLLVARQVGEVAGAALARRLQAGPGRPPALLLASLLDPPVTVPGDGALGGTVTLPAPRRALLSALARVLDRSMPPGTMPPAAPGPVAVEDAGGPAVPDILVAEDNRTNQLVFRKMVAGRRLDLRFAANGIEAVEAFRTRRPDLVFMDISMPQMDGKEATRRIRALEHGRPPVPIIAVTAHALEGDRDAILAAGLDGYLTKPLRKDALLAVLDRYCTAPPVDA</sequence>
<dbReference type="EC" id="2.7.13.3" evidence="2"/>
<dbReference type="Proteomes" id="UP000023430">
    <property type="component" value="Unassembled WGS sequence"/>
</dbReference>